<dbReference type="Gene3D" id="3.90.1510.10">
    <property type="entry name" value="Glycerate kinase, domain 2"/>
    <property type="match status" value="1"/>
</dbReference>
<comment type="similarity">
    <text evidence="1 4">Belongs to the glycerate kinase type-1 family.</text>
</comment>
<name>A0ABQ5MR42_9MICC</name>
<protein>
    <submittedName>
        <fullName evidence="5">Glycerate kinase</fullName>
    </submittedName>
</protein>
<dbReference type="InterPro" id="IPR036129">
    <property type="entry name" value="Glycerate_kinase_sf"/>
</dbReference>
<organism evidence="5 6">
    <name type="scientific">Arthrobacter mangrovi</name>
    <dbReference type="NCBI Taxonomy" id="2966350"/>
    <lineage>
        <taxon>Bacteria</taxon>
        <taxon>Bacillati</taxon>
        <taxon>Actinomycetota</taxon>
        <taxon>Actinomycetes</taxon>
        <taxon>Micrococcales</taxon>
        <taxon>Micrococcaceae</taxon>
        <taxon>Arthrobacter</taxon>
    </lineage>
</organism>
<proteinExistence type="inferred from homology"/>
<accession>A0ABQ5MR42</accession>
<evidence type="ECO:0000256" key="2">
    <source>
        <dbReference type="ARBA" id="ARBA00022679"/>
    </source>
</evidence>
<dbReference type="PANTHER" id="PTHR21599:SF0">
    <property type="entry name" value="GLYCERATE KINASE"/>
    <property type="match status" value="1"/>
</dbReference>
<evidence type="ECO:0000256" key="4">
    <source>
        <dbReference type="PIRNR" id="PIRNR006078"/>
    </source>
</evidence>
<dbReference type="NCBIfam" id="TIGR00045">
    <property type="entry name" value="glycerate kinase"/>
    <property type="match status" value="1"/>
</dbReference>
<dbReference type="Pfam" id="PF02595">
    <property type="entry name" value="Gly_kinase"/>
    <property type="match status" value="1"/>
</dbReference>
<dbReference type="Proteomes" id="UP001209654">
    <property type="component" value="Unassembled WGS sequence"/>
</dbReference>
<dbReference type="InterPro" id="IPR018197">
    <property type="entry name" value="Glycerate_kinase_RE-like"/>
</dbReference>
<keyword evidence="3 4" id="KW-0418">Kinase</keyword>
<evidence type="ECO:0000313" key="6">
    <source>
        <dbReference type="Proteomes" id="UP001209654"/>
    </source>
</evidence>
<dbReference type="SUPFAM" id="SSF110738">
    <property type="entry name" value="Glycerate kinase I"/>
    <property type="match status" value="1"/>
</dbReference>
<dbReference type="EMBL" id="BRVS01000004">
    <property type="protein sequence ID" value="GLB66457.1"/>
    <property type="molecule type" value="Genomic_DNA"/>
</dbReference>
<dbReference type="Gene3D" id="3.40.50.10350">
    <property type="entry name" value="Glycerate kinase, domain 1"/>
    <property type="match status" value="1"/>
</dbReference>
<dbReference type="GO" id="GO:0016301">
    <property type="term" value="F:kinase activity"/>
    <property type="evidence" value="ECO:0007669"/>
    <property type="project" value="UniProtKB-KW"/>
</dbReference>
<evidence type="ECO:0000256" key="3">
    <source>
        <dbReference type="ARBA" id="ARBA00022777"/>
    </source>
</evidence>
<keyword evidence="6" id="KW-1185">Reference proteome</keyword>
<sequence>MAANKDAGVRVVLAPDKFKGSLPAPQVAAALERGLLAAAPDLEIVKVPVADGGEGTVEAAIGAGYRRHRAIVTGPTGRPLEAAFAVDGRRAVVELAAASGLDVLPGGRLEPLAATSRGTGELIRAALDTGCTEIVLGVGGSACTDGGAGLLQGLGARLLDDGGADLPHGGGALARLAAVDLSGLDGRLDRVSLVLASDVDNPLLGPDGAAAVFGPQKGASPEHVELLDAALGRFVQVLAKELGPGTRAAAVFPGAGAAGGVGFAALAVLNARRERGIDVVMELIGLRRKLDGARLVVTGEGSLDTQSLEGKAPVGVAEAAAAAGVPVYAVCGRNLLPEDRLRAAGISATFELLELDPDVQRCMASAPQLLEQTGAAIAAILKEGTAAAALPGKGRPAEAGLLSTMKGA</sequence>
<dbReference type="InterPro" id="IPR018193">
    <property type="entry name" value="Glyc_kinase_flavodox-like_fold"/>
</dbReference>
<evidence type="ECO:0000256" key="1">
    <source>
        <dbReference type="ARBA" id="ARBA00006284"/>
    </source>
</evidence>
<dbReference type="InterPro" id="IPR004381">
    <property type="entry name" value="Glycerate_kinase"/>
</dbReference>
<reference evidence="5 6" key="1">
    <citation type="journal article" date="2023" name="Int. J. Syst. Evol. Microbiol.">
        <title>Arthrobacter mangrovi sp. nov., an actinobacterium isolated from the rhizosphere of a mangrove.</title>
        <authorList>
            <person name="Hamada M."/>
            <person name="Saitou S."/>
            <person name="Enomoto N."/>
            <person name="Nanri K."/>
            <person name="Hidaka K."/>
            <person name="Miura T."/>
            <person name="Tamura T."/>
        </authorList>
    </citation>
    <scope>NUCLEOTIDE SEQUENCE [LARGE SCALE GENOMIC DNA]</scope>
    <source>
        <strain evidence="5 6">NBRC 112813</strain>
    </source>
</reference>
<evidence type="ECO:0000313" key="5">
    <source>
        <dbReference type="EMBL" id="GLB66457.1"/>
    </source>
</evidence>
<dbReference type="PIRSF" id="PIRSF006078">
    <property type="entry name" value="GlxK"/>
    <property type="match status" value="1"/>
</dbReference>
<dbReference type="PANTHER" id="PTHR21599">
    <property type="entry name" value="GLYCERATE KINASE"/>
    <property type="match status" value="1"/>
</dbReference>
<comment type="caution">
    <text evidence="5">The sequence shown here is derived from an EMBL/GenBank/DDBJ whole genome shotgun (WGS) entry which is preliminary data.</text>
</comment>
<keyword evidence="2 4" id="KW-0808">Transferase</keyword>
<gene>
    <name evidence="5" type="ORF">AHIS1636_08960</name>
</gene>